<dbReference type="EMBL" id="JAVDQD010000002">
    <property type="protein sequence ID" value="MDR6238623.1"/>
    <property type="molecule type" value="Genomic_DNA"/>
</dbReference>
<evidence type="ECO:0000313" key="1">
    <source>
        <dbReference type="EMBL" id="MDR6238623.1"/>
    </source>
</evidence>
<gene>
    <name evidence="1" type="ORF">HNQ88_001660</name>
</gene>
<sequence length="165" mass="19351">MKNLFFAITVIFISGMFNGLRAQNASASELEMYKSILNMEKKAVIKENMKLKEGESEVFWKIYEEYEAERNQVANEKIKILNGQLEEFVKVTEEGKTPEYDMNKLFELQKKTLKMKKKFYNKMRKEISPEIAARFYQLDEYLGTIIKMSILDNTPLIGEGKKVSY</sequence>
<organism evidence="1 2">
    <name type="scientific">Aureibacter tunicatorum</name>
    <dbReference type="NCBI Taxonomy" id="866807"/>
    <lineage>
        <taxon>Bacteria</taxon>
        <taxon>Pseudomonadati</taxon>
        <taxon>Bacteroidota</taxon>
        <taxon>Cytophagia</taxon>
        <taxon>Cytophagales</taxon>
        <taxon>Persicobacteraceae</taxon>
        <taxon>Aureibacter</taxon>
    </lineage>
</organism>
<keyword evidence="2" id="KW-1185">Reference proteome</keyword>
<name>A0AAE3XL58_9BACT</name>
<comment type="caution">
    <text evidence="1">The sequence shown here is derived from an EMBL/GenBank/DDBJ whole genome shotgun (WGS) entry which is preliminary data.</text>
</comment>
<dbReference type="AlphaFoldDB" id="A0AAE3XL58"/>
<proteinExistence type="predicted"/>
<dbReference type="RefSeq" id="WP_309938130.1">
    <property type="nucleotide sequence ID" value="NZ_AP025305.1"/>
</dbReference>
<reference evidence="1" key="1">
    <citation type="submission" date="2023-07" db="EMBL/GenBank/DDBJ databases">
        <title>Genomic Encyclopedia of Type Strains, Phase IV (KMG-IV): sequencing the most valuable type-strain genomes for metagenomic binning, comparative biology and taxonomic classification.</title>
        <authorList>
            <person name="Goeker M."/>
        </authorList>
    </citation>
    <scope>NUCLEOTIDE SEQUENCE</scope>
    <source>
        <strain evidence="1">DSM 26174</strain>
    </source>
</reference>
<protein>
    <submittedName>
        <fullName evidence="1">Uncharacterized protein</fullName>
    </submittedName>
</protein>
<evidence type="ECO:0000313" key="2">
    <source>
        <dbReference type="Proteomes" id="UP001185092"/>
    </source>
</evidence>
<accession>A0AAE3XL58</accession>
<dbReference type="Proteomes" id="UP001185092">
    <property type="component" value="Unassembled WGS sequence"/>
</dbReference>